<comment type="subcellular location">
    <subcellularLocation>
        <location evidence="1 7">Cell inner membrane</location>
        <topology evidence="1 7">Multi-pass membrane protein</topology>
    </subcellularLocation>
</comment>
<sequence length="427" mass="44794">MSLLYIVALLALLFAGIPVATSLIIVGVGGIMLAGVPASMVGQRLAFGIDSFSLIAIPLFLLMGNLMNASGITMRIYDFAVTMVGHWRAGLAQVNIINSLIFSGMSGSALADAAGMGTIEIKAMKAKGYTASFAASITAASATIGPVIPPSTVAVLYAFVADVSVGRMFMAGIVPGIMMVITLMIIVRWRARVLDVPIFPRAPWSERGRAAWFAAPALIVPFMMIGGMRTGIFTATEVAAVGALYALVLAGFYYKTTSRADMVGAFRETALSTGGILLIVASANVFAWILARERIPQEITEAIVAMNLSPLMLLLVINIILLILGMILDAAAILILVTPVAVPAVMALGIDPVHFGIVMIVNMMIGMLTPPVGLALFVVSNVAKAPLASVARDALPYVGGFLVVLALLTLFPQLTLWLPNLVYGTPS</sequence>
<comment type="function">
    <text evidence="7">Part of the tripartite ATP-independent periplasmic (TRAP) transport system.</text>
</comment>
<feature type="transmembrane region" description="Helical" evidence="7">
    <location>
        <begin position="356"/>
        <end position="382"/>
    </location>
</feature>
<dbReference type="AlphaFoldDB" id="A0A1K2HXA4"/>
<dbReference type="EMBL" id="FPKU01000002">
    <property type="protein sequence ID" value="SFZ84265.1"/>
    <property type="molecule type" value="Genomic_DNA"/>
</dbReference>
<dbReference type="NCBIfam" id="TIGR00786">
    <property type="entry name" value="dctM"/>
    <property type="match status" value="1"/>
</dbReference>
<comment type="subunit">
    <text evidence="7">The complex comprises the extracytoplasmic solute receptor protein and the two transmembrane proteins.</text>
</comment>
<dbReference type="PANTHER" id="PTHR33362:SF3">
    <property type="entry name" value="SIALIC ACID TRAP TRANSPORTER PERMEASE PROTEIN SIAT"/>
    <property type="match status" value="1"/>
</dbReference>
<evidence type="ECO:0000313" key="9">
    <source>
        <dbReference type="EMBL" id="SFZ84265.1"/>
    </source>
</evidence>
<evidence type="ECO:0000256" key="3">
    <source>
        <dbReference type="ARBA" id="ARBA00022519"/>
    </source>
</evidence>
<evidence type="ECO:0000256" key="1">
    <source>
        <dbReference type="ARBA" id="ARBA00004429"/>
    </source>
</evidence>
<dbReference type="RefSeq" id="WP_072341993.1">
    <property type="nucleotide sequence ID" value="NZ_FPKU01000002.1"/>
</dbReference>
<comment type="caution">
    <text evidence="7">Lacks conserved residue(s) required for the propagation of feature annotation.</text>
</comment>
<evidence type="ECO:0000313" key="10">
    <source>
        <dbReference type="Proteomes" id="UP000183447"/>
    </source>
</evidence>
<keyword evidence="2" id="KW-1003">Cell membrane</keyword>
<keyword evidence="3 7" id="KW-0997">Cell inner membrane</keyword>
<evidence type="ECO:0000256" key="2">
    <source>
        <dbReference type="ARBA" id="ARBA00022475"/>
    </source>
</evidence>
<keyword evidence="7" id="KW-0813">Transport</keyword>
<feature type="transmembrane region" description="Helical" evidence="7">
    <location>
        <begin position="394"/>
        <end position="418"/>
    </location>
</feature>
<evidence type="ECO:0000256" key="7">
    <source>
        <dbReference type="RuleBase" id="RU369079"/>
    </source>
</evidence>
<dbReference type="InterPro" id="IPR004681">
    <property type="entry name" value="TRAP_DctM"/>
</dbReference>
<name>A0A1K2HXA4_9HYPH</name>
<feature type="transmembrane region" description="Helical" evidence="7">
    <location>
        <begin position="331"/>
        <end position="350"/>
    </location>
</feature>
<feature type="transmembrane region" description="Helical" evidence="7">
    <location>
        <begin position="210"/>
        <end position="232"/>
    </location>
</feature>
<feature type="transmembrane region" description="Helical" evidence="7">
    <location>
        <begin position="46"/>
        <end position="67"/>
    </location>
</feature>
<feature type="transmembrane region" description="Helical" evidence="7">
    <location>
        <begin position="303"/>
        <end position="324"/>
    </location>
</feature>
<protein>
    <recommendedName>
        <fullName evidence="7">TRAP transporter large permease protein</fullName>
    </recommendedName>
</protein>
<feature type="transmembrane region" description="Helical" evidence="7">
    <location>
        <begin position="238"/>
        <end position="257"/>
    </location>
</feature>
<comment type="similarity">
    <text evidence="7">Belongs to the TRAP transporter large permease family.</text>
</comment>
<dbReference type="GO" id="GO:0022857">
    <property type="term" value="F:transmembrane transporter activity"/>
    <property type="evidence" value="ECO:0007669"/>
    <property type="project" value="UniProtKB-UniRule"/>
</dbReference>
<feature type="transmembrane region" description="Helical" evidence="7">
    <location>
        <begin position="129"/>
        <end position="148"/>
    </location>
</feature>
<evidence type="ECO:0000259" key="8">
    <source>
        <dbReference type="Pfam" id="PF06808"/>
    </source>
</evidence>
<dbReference type="GO" id="GO:0005886">
    <property type="term" value="C:plasma membrane"/>
    <property type="evidence" value="ECO:0007669"/>
    <property type="project" value="UniProtKB-SubCell"/>
</dbReference>
<evidence type="ECO:0000256" key="4">
    <source>
        <dbReference type="ARBA" id="ARBA00022692"/>
    </source>
</evidence>
<dbReference type="OrthoDB" id="7824289at2"/>
<gene>
    <name evidence="9" type="ORF">SAMN02983003_1913</name>
</gene>
<dbReference type="PIRSF" id="PIRSF006066">
    <property type="entry name" value="HI0050"/>
    <property type="match status" value="1"/>
</dbReference>
<dbReference type="InterPro" id="IPR010656">
    <property type="entry name" value="DctM"/>
</dbReference>
<keyword evidence="10" id="KW-1185">Reference proteome</keyword>
<proteinExistence type="inferred from homology"/>
<keyword evidence="4 7" id="KW-0812">Transmembrane</keyword>
<dbReference type="STRING" id="665118.SAMN02983003_1913"/>
<feature type="domain" description="TRAP C4-dicarboxylate transport system permease DctM subunit" evidence="8">
    <location>
        <begin position="6"/>
        <end position="414"/>
    </location>
</feature>
<keyword evidence="5 7" id="KW-1133">Transmembrane helix</keyword>
<reference evidence="9 10" key="1">
    <citation type="submission" date="2016-11" db="EMBL/GenBank/DDBJ databases">
        <authorList>
            <person name="Jaros S."/>
            <person name="Januszkiewicz K."/>
            <person name="Wedrychowicz H."/>
        </authorList>
    </citation>
    <scope>NUCLEOTIDE SEQUENCE [LARGE SCALE GENOMIC DNA]</scope>
    <source>
        <strain evidence="9 10">ATCC 23634</strain>
    </source>
</reference>
<evidence type="ECO:0000256" key="5">
    <source>
        <dbReference type="ARBA" id="ARBA00022989"/>
    </source>
</evidence>
<keyword evidence="6 7" id="KW-0472">Membrane</keyword>
<dbReference type="PANTHER" id="PTHR33362">
    <property type="entry name" value="SIALIC ACID TRAP TRANSPORTER PERMEASE PROTEIN SIAT-RELATED"/>
    <property type="match status" value="1"/>
</dbReference>
<accession>A0A1K2HXA4</accession>
<dbReference type="Pfam" id="PF06808">
    <property type="entry name" value="DctM"/>
    <property type="match status" value="1"/>
</dbReference>
<feature type="transmembrane region" description="Helical" evidence="7">
    <location>
        <begin position="168"/>
        <end position="189"/>
    </location>
</feature>
<dbReference type="Proteomes" id="UP000183447">
    <property type="component" value="Unassembled WGS sequence"/>
</dbReference>
<organism evidence="9 10">
    <name type="scientific">Devosia enhydra</name>
    <dbReference type="NCBI Taxonomy" id="665118"/>
    <lineage>
        <taxon>Bacteria</taxon>
        <taxon>Pseudomonadati</taxon>
        <taxon>Pseudomonadota</taxon>
        <taxon>Alphaproteobacteria</taxon>
        <taxon>Hyphomicrobiales</taxon>
        <taxon>Devosiaceae</taxon>
        <taxon>Devosia</taxon>
    </lineage>
</organism>
<evidence type="ECO:0000256" key="6">
    <source>
        <dbReference type="ARBA" id="ARBA00023136"/>
    </source>
</evidence>
<feature type="transmembrane region" description="Helical" evidence="7">
    <location>
        <begin position="269"/>
        <end position="291"/>
    </location>
</feature>